<gene>
    <name evidence="1" type="ORF">QR685DRAFT_119615</name>
</gene>
<dbReference type="EMBL" id="JAVLET010000014">
    <property type="protein sequence ID" value="KAL0466102.1"/>
    <property type="molecule type" value="Genomic_DNA"/>
</dbReference>
<accession>A0ABR3D081</accession>
<organism evidence="1 2">
    <name type="scientific">Neurospora intermedia</name>
    <dbReference type="NCBI Taxonomy" id="5142"/>
    <lineage>
        <taxon>Eukaryota</taxon>
        <taxon>Fungi</taxon>
        <taxon>Dikarya</taxon>
        <taxon>Ascomycota</taxon>
        <taxon>Pezizomycotina</taxon>
        <taxon>Sordariomycetes</taxon>
        <taxon>Sordariomycetidae</taxon>
        <taxon>Sordariales</taxon>
        <taxon>Sordariaceae</taxon>
        <taxon>Neurospora</taxon>
    </lineage>
</organism>
<dbReference type="Proteomes" id="UP001451303">
    <property type="component" value="Unassembled WGS sequence"/>
</dbReference>
<reference evidence="1 2" key="1">
    <citation type="submission" date="2023-09" db="EMBL/GenBank/DDBJ databases">
        <title>Multi-omics analysis of a traditional fermented food reveals byproduct-associated fungal strains for waste-to-food upcycling.</title>
        <authorList>
            <consortium name="Lawrence Berkeley National Laboratory"/>
            <person name="Rekdal V.M."/>
            <person name="Villalobos-Escobedo J.M."/>
            <person name="Rodriguez-Valeron N."/>
            <person name="Garcia M.O."/>
            <person name="Vasquez D.P."/>
            <person name="Damayanti I."/>
            <person name="Sorensen P.M."/>
            <person name="Baidoo E.E."/>
            <person name="De Carvalho A.C."/>
            <person name="Riley R."/>
            <person name="Lipzen A."/>
            <person name="He G."/>
            <person name="Yan M."/>
            <person name="Haridas S."/>
            <person name="Daum C."/>
            <person name="Yoshinaga Y."/>
            <person name="Ng V."/>
            <person name="Grigoriev I.V."/>
            <person name="Munk R."/>
            <person name="Nuraida L."/>
            <person name="Wijaya C.H."/>
            <person name="Morales P.-C."/>
            <person name="Keasling J.D."/>
        </authorList>
    </citation>
    <scope>NUCLEOTIDE SEQUENCE [LARGE SCALE GENOMIC DNA]</scope>
    <source>
        <strain evidence="1 2">FGSC 2613</strain>
    </source>
</reference>
<proteinExistence type="predicted"/>
<sequence length="89" mass="9999">MRTAVPSAVAGTFVFASFLLLRLSLQLPSPIIIWLLHTIKTARPLSSTGTTRTRKEQSHVLRPHDANRWALNGPLWGTRPEWKQTNING</sequence>
<keyword evidence="2" id="KW-1185">Reference proteome</keyword>
<evidence type="ECO:0000313" key="2">
    <source>
        <dbReference type="Proteomes" id="UP001451303"/>
    </source>
</evidence>
<evidence type="ECO:0008006" key="3">
    <source>
        <dbReference type="Google" id="ProtNLM"/>
    </source>
</evidence>
<name>A0ABR3D081_NEUIN</name>
<evidence type="ECO:0000313" key="1">
    <source>
        <dbReference type="EMBL" id="KAL0466102.1"/>
    </source>
</evidence>
<comment type="caution">
    <text evidence="1">The sequence shown here is derived from an EMBL/GenBank/DDBJ whole genome shotgun (WGS) entry which is preliminary data.</text>
</comment>
<protein>
    <recommendedName>
        <fullName evidence="3">Secreted protein</fullName>
    </recommendedName>
</protein>